<dbReference type="AlphaFoldDB" id="A0A1F5FHI5"/>
<comment type="caution">
    <text evidence="2">The sequence shown here is derived from an EMBL/GenBank/DDBJ whole genome shotgun (WGS) entry which is preliminary data.</text>
</comment>
<keyword evidence="1" id="KW-0812">Transmembrane</keyword>
<keyword evidence="1" id="KW-0472">Membrane</keyword>
<evidence type="ECO:0000313" key="3">
    <source>
        <dbReference type="Proteomes" id="UP000176682"/>
    </source>
</evidence>
<reference evidence="2 3" key="1">
    <citation type="journal article" date="2016" name="Nat. Commun.">
        <title>Thousands of microbial genomes shed light on interconnected biogeochemical processes in an aquifer system.</title>
        <authorList>
            <person name="Anantharaman K."/>
            <person name="Brown C.T."/>
            <person name="Hug L.A."/>
            <person name="Sharon I."/>
            <person name="Castelle C.J."/>
            <person name="Probst A.J."/>
            <person name="Thomas B.C."/>
            <person name="Singh A."/>
            <person name="Wilkins M.J."/>
            <person name="Karaoz U."/>
            <person name="Brodie E.L."/>
            <person name="Williams K.H."/>
            <person name="Hubbard S.S."/>
            <person name="Banfield J.F."/>
        </authorList>
    </citation>
    <scope>NUCLEOTIDE SEQUENCE [LARGE SCALE GENOMIC DNA]</scope>
</reference>
<proteinExistence type="predicted"/>
<keyword evidence="1" id="KW-1133">Transmembrane helix</keyword>
<feature type="transmembrane region" description="Helical" evidence="1">
    <location>
        <begin position="6"/>
        <end position="37"/>
    </location>
</feature>
<protein>
    <submittedName>
        <fullName evidence="2">Uncharacterized protein</fullName>
    </submittedName>
</protein>
<feature type="transmembrane region" description="Helical" evidence="1">
    <location>
        <begin position="49"/>
        <end position="68"/>
    </location>
</feature>
<dbReference type="EMBL" id="MFAM01000027">
    <property type="protein sequence ID" value="OGD79050.1"/>
    <property type="molecule type" value="Genomic_DNA"/>
</dbReference>
<name>A0A1F5FHI5_9BACT</name>
<evidence type="ECO:0000256" key="1">
    <source>
        <dbReference type="SAM" id="Phobius"/>
    </source>
</evidence>
<accession>A0A1F5FHI5</accession>
<dbReference type="Proteomes" id="UP000176682">
    <property type="component" value="Unassembled WGS sequence"/>
</dbReference>
<gene>
    <name evidence="2" type="ORF">A2368_00715</name>
</gene>
<sequence length="76" mass="8416">MQGVMNILMFLMTVATACLLAVGIINFFFIPALFFGLRRIPRGRHAGNIAFLWFLTLIGVVTISLYLLSQGVSLIL</sequence>
<evidence type="ECO:0000313" key="2">
    <source>
        <dbReference type="EMBL" id="OGD79050.1"/>
    </source>
</evidence>
<organism evidence="2 3">
    <name type="scientific">Candidatus Collierbacteria bacterium RIFOXYB1_FULL_49_13</name>
    <dbReference type="NCBI Taxonomy" id="1817728"/>
    <lineage>
        <taxon>Bacteria</taxon>
        <taxon>Candidatus Collieribacteriota</taxon>
    </lineage>
</organism>